<dbReference type="Proteomes" id="UP000244093">
    <property type="component" value="Unassembled WGS sequence"/>
</dbReference>
<gene>
    <name evidence="7" type="ORF">B7O98_04325</name>
</gene>
<keyword evidence="2 5" id="KW-0812">Transmembrane</keyword>
<evidence type="ECO:0000256" key="5">
    <source>
        <dbReference type="SAM" id="Phobius"/>
    </source>
</evidence>
<evidence type="ECO:0000313" key="7">
    <source>
        <dbReference type="EMBL" id="PUA33644.1"/>
    </source>
</evidence>
<evidence type="ECO:0000256" key="4">
    <source>
        <dbReference type="ARBA" id="ARBA00023136"/>
    </source>
</evidence>
<feature type="transmembrane region" description="Helical" evidence="5">
    <location>
        <begin position="237"/>
        <end position="258"/>
    </location>
</feature>
<proteinExistence type="predicted"/>
<comment type="caution">
    <text evidence="7">The sequence shown here is derived from an EMBL/GenBank/DDBJ whole genome shotgun (WGS) entry which is preliminary data.</text>
</comment>
<comment type="subcellular location">
    <subcellularLocation>
        <location evidence="1">Membrane</location>
        <topology evidence="1">Multi-pass membrane protein</topology>
    </subcellularLocation>
</comment>
<feature type="domain" description="ABC-2 type transporter transmembrane" evidence="6">
    <location>
        <begin position="14"/>
        <end position="223"/>
    </location>
</feature>
<evidence type="ECO:0000256" key="3">
    <source>
        <dbReference type="ARBA" id="ARBA00022989"/>
    </source>
</evidence>
<name>A0A2R7Y7Y2_9CREN</name>
<dbReference type="PIRSF" id="PIRSF006648">
    <property type="entry name" value="DrrB"/>
    <property type="match status" value="1"/>
</dbReference>
<evidence type="ECO:0000259" key="6">
    <source>
        <dbReference type="Pfam" id="PF01061"/>
    </source>
</evidence>
<dbReference type="GO" id="GO:0043190">
    <property type="term" value="C:ATP-binding cassette (ABC) transporter complex"/>
    <property type="evidence" value="ECO:0007669"/>
    <property type="project" value="InterPro"/>
</dbReference>
<feature type="transmembrane region" description="Helical" evidence="5">
    <location>
        <begin position="113"/>
        <end position="135"/>
    </location>
</feature>
<keyword evidence="3 5" id="KW-1133">Transmembrane helix</keyword>
<keyword evidence="4 5" id="KW-0472">Membrane</keyword>
<dbReference type="Pfam" id="PF01061">
    <property type="entry name" value="ABC2_membrane"/>
    <property type="match status" value="1"/>
</dbReference>
<evidence type="ECO:0000256" key="1">
    <source>
        <dbReference type="ARBA" id="ARBA00004141"/>
    </source>
</evidence>
<feature type="transmembrane region" description="Helical" evidence="5">
    <location>
        <begin position="141"/>
        <end position="165"/>
    </location>
</feature>
<accession>A0A2R7Y7Y2</accession>
<dbReference type="InterPro" id="IPR000412">
    <property type="entry name" value="ABC_2_transport"/>
</dbReference>
<dbReference type="EMBL" id="NBVN01000002">
    <property type="protein sequence ID" value="PUA33644.1"/>
    <property type="molecule type" value="Genomic_DNA"/>
</dbReference>
<feature type="transmembrane region" description="Helical" evidence="5">
    <location>
        <begin position="64"/>
        <end position="83"/>
    </location>
</feature>
<dbReference type="GO" id="GO:0140359">
    <property type="term" value="F:ABC-type transporter activity"/>
    <property type="evidence" value="ECO:0007669"/>
    <property type="project" value="InterPro"/>
</dbReference>
<dbReference type="InterPro" id="IPR013525">
    <property type="entry name" value="ABC2_TM"/>
</dbReference>
<sequence>MNLNTLRALYLLILWDLNKMLRRAVFVAMRVIWFVIQVTVFGLALTAMVRLRGSLPVDVNYYEFYLLGIYTSMLFSISVSRAYDIAEEFEEGIVEYHLSLPISRRVFAVGRTIGGGIASFLFTLPMFAVVLWLLEDVNVEAVIISLSSALLFAMSITGFVLSIVLSLKSGDATDIMFGVLDSLLIRLSTVFYPAVVLSRYAPYLYVALVNPISHIADFLRTLFLFEEYRAIAIASPIAMASYILGLAVGFSSLAMYIVEKKVEGGGWR</sequence>
<organism evidence="7 8">
    <name type="scientific">Zestosphaera tikiterensis</name>
    <dbReference type="NCBI Taxonomy" id="1973259"/>
    <lineage>
        <taxon>Archaea</taxon>
        <taxon>Thermoproteota</taxon>
        <taxon>Thermoprotei</taxon>
        <taxon>Desulfurococcales</taxon>
        <taxon>Desulfurococcaceae</taxon>
        <taxon>Zestosphaera</taxon>
    </lineage>
</organism>
<reference evidence="7 8" key="1">
    <citation type="journal article" date="2018" name="Syst. Appl. Microbiol.">
        <title>A new symbiotic nanoarchaeote (Candidatus Nanoclepta minutus) and its host (Zestosphaera tikiterensis gen. nov., sp. nov.) from a New Zealand hot spring.</title>
        <authorList>
            <person name="St John E."/>
            <person name="Liu Y."/>
            <person name="Podar M."/>
            <person name="Stott M.B."/>
            <person name="Meneghin J."/>
            <person name="Chen Z."/>
            <person name="Lagutin K."/>
            <person name="Mitchell K."/>
            <person name="Reysenbach A.L."/>
        </authorList>
    </citation>
    <scope>NUCLEOTIDE SEQUENCE [LARGE SCALE GENOMIC DNA]</scope>
    <source>
        <strain evidence="7">NZ3</strain>
    </source>
</reference>
<evidence type="ECO:0000313" key="8">
    <source>
        <dbReference type="Proteomes" id="UP000244093"/>
    </source>
</evidence>
<feature type="transmembrane region" description="Helical" evidence="5">
    <location>
        <begin position="21"/>
        <end position="44"/>
    </location>
</feature>
<evidence type="ECO:0000256" key="2">
    <source>
        <dbReference type="ARBA" id="ARBA00022692"/>
    </source>
</evidence>
<dbReference type="AlphaFoldDB" id="A0A2R7Y7Y2"/>
<protein>
    <submittedName>
        <fullName evidence="7">ABC transporter</fullName>
    </submittedName>
</protein>